<dbReference type="EMBL" id="BIMW01000146">
    <property type="protein sequence ID" value="GCE95718.1"/>
    <property type="molecule type" value="Genomic_DNA"/>
</dbReference>
<accession>A0A5M3TCR3</accession>
<dbReference type="Proteomes" id="UP000326169">
    <property type="component" value="Unassembled WGS sequence"/>
</dbReference>
<name>A0A5M3TCR3_LIMPL</name>
<reference evidence="1 2" key="1">
    <citation type="journal article" date="2019" name="J Genomics">
        <title>The Draft Genome of a Hydrogen-producing Cyanobacterium, Arthrospira platensis NIES-46.</title>
        <authorList>
            <person name="Suzuki S."/>
            <person name="Yamaguchi H."/>
            <person name="Kawachi M."/>
        </authorList>
    </citation>
    <scope>NUCLEOTIDE SEQUENCE [LARGE SCALE GENOMIC DNA]</scope>
    <source>
        <strain evidence="1 2">NIES-46</strain>
    </source>
</reference>
<sequence length="85" mass="9725">MRSISTPNPNLTMDKKTMASIILQVDEEIKVAFEQANPEIQKQLSHIVELFLRGNLYDKRLTEVMAEISDKAQQRGLTPEILQDI</sequence>
<gene>
    <name evidence="1" type="ORF">NIES46_37840</name>
</gene>
<comment type="caution">
    <text evidence="1">The sequence shown here is derived from an EMBL/GenBank/DDBJ whole genome shotgun (WGS) entry which is preliminary data.</text>
</comment>
<evidence type="ECO:0000313" key="2">
    <source>
        <dbReference type="Proteomes" id="UP000326169"/>
    </source>
</evidence>
<proteinExistence type="predicted"/>
<organism evidence="1 2">
    <name type="scientific">Limnospira platensis NIES-46</name>
    <dbReference type="NCBI Taxonomy" id="1236695"/>
    <lineage>
        <taxon>Bacteria</taxon>
        <taxon>Bacillati</taxon>
        <taxon>Cyanobacteriota</taxon>
        <taxon>Cyanophyceae</taxon>
        <taxon>Oscillatoriophycideae</taxon>
        <taxon>Oscillatoriales</taxon>
        <taxon>Sirenicapillariaceae</taxon>
        <taxon>Limnospira</taxon>
    </lineage>
</organism>
<keyword evidence="2" id="KW-1185">Reference proteome</keyword>
<evidence type="ECO:0000313" key="1">
    <source>
        <dbReference type="EMBL" id="GCE95718.1"/>
    </source>
</evidence>
<protein>
    <submittedName>
        <fullName evidence="1">Uncharacterized protein</fullName>
    </submittedName>
</protein>